<evidence type="ECO:0000313" key="2">
    <source>
        <dbReference type="EMBL" id="SMC32054.1"/>
    </source>
</evidence>
<gene>
    <name evidence="2" type="ORF">SAMN04488500_10170</name>
</gene>
<dbReference type="Proteomes" id="UP000192738">
    <property type="component" value="Unassembled WGS sequence"/>
</dbReference>
<dbReference type="EMBL" id="FWXI01000001">
    <property type="protein sequence ID" value="SMC32054.1"/>
    <property type="molecule type" value="Genomic_DNA"/>
</dbReference>
<name>A0A1W1Y7F3_9FIRM</name>
<organism evidence="2 3">
    <name type="scientific">Sporomusa malonica</name>
    <dbReference type="NCBI Taxonomy" id="112901"/>
    <lineage>
        <taxon>Bacteria</taxon>
        <taxon>Bacillati</taxon>
        <taxon>Bacillota</taxon>
        <taxon>Negativicutes</taxon>
        <taxon>Selenomonadales</taxon>
        <taxon>Sporomusaceae</taxon>
        <taxon>Sporomusa</taxon>
    </lineage>
</organism>
<sequence>MTAMVIGADYLGAIEGKMRDMGITEIAHIKGRNPGEVKKFNIPKSAAFVLVFTDYINHNMAKVVKSHAKAQSVPLVYAKRSWCAVERKLAGLGL</sequence>
<dbReference type="Pfam" id="PF10087">
    <property type="entry name" value="DUF2325"/>
    <property type="match status" value="1"/>
</dbReference>
<comment type="similarity">
    <text evidence="1">Belongs to the UPF0751 family.</text>
</comment>
<dbReference type="AlphaFoldDB" id="A0A1W1Y7F3"/>
<evidence type="ECO:0000256" key="1">
    <source>
        <dbReference type="ARBA" id="ARBA00007189"/>
    </source>
</evidence>
<reference evidence="2 3" key="1">
    <citation type="submission" date="2017-04" db="EMBL/GenBank/DDBJ databases">
        <authorList>
            <person name="Afonso C.L."/>
            <person name="Miller P.J."/>
            <person name="Scott M.A."/>
            <person name="Spackman E."/>
            <person name="Goraichik I."/>
            <person name="Dimitrov K.M."/>
            <person name="Suarez D.L."/>
            <person name="Swayne D.E."/>
        </authorList>
    </citation>
    <scope>NUCLEOTIDE SEQUENCE [LARGE SCALE GENOMIC DNA]</scope>
    <source>
        <strain evidence="2 3">DSM 5090</strain>
    </source>
</reference>
<keyword evidence="3" id="KW-1185">Reference proteome</keyword>
<protein>
    <recommendedName>
        <fullName evidence="4">Dihydroorotate dehydrogenase</fullName>
    </recommendedName>
</protein>
<dbReference type="OrthoDB" id="5324142at2"/>
<evidence type="ECO:0008006" key="4">
    <source>
        <dbReference type="Google" id="ProtNLM"/>
    </source>
</evidence>
<dbReference type="PIRSF" id="PIRSF020408">
    <property type="entry name" value="UCP020408"/>
    <property type="match status" value="1"/>
</dbReference>
<accession>A0A1W1Y7F3</accession>
<evidence type="ECO:0000313" key="3">
    <source>
        <dbReference type="Proteomes" id="UP000192738"/>
    </source>
</evidence>
<dbReference type="InterPro" id="IPR016772">
    <property type="entry name" value="UCP020408"/>
</dbReference>
<proteinExistence type="inferred from homology"/>
<dbReference type="RefSeq" id="WP_084573607.1">
    <property type="nucleotide sequence ID" value="NZ_CP155572.1"/>
</dbReference>